<keyword evidence="5 6" id="KW-0472">Membrane</keyword>
<dbReference type="GO" id="GO:0005886">
    <property type="term" value="C:plasma membrane"/>
    <property type="evidence" value="ECO:0007669"/>
    <property type="project" value="UniProtKB-SubCell"/>
</dbReference>
<feature type="transmembrane region" description="Helical" evidence="6">
    <location>
        <begin position="143"/>
        <end position="164"/>
    </location>
</feature>
<dbReference type="Proteomes" id="UP000559987">
    <property type="component" value="Unassembled WGS sequence"/>
</dbReference>
<evidence type="ECO:0000256" key="2">
    <source>
        <dbReference type="ARBA" id="ARBA00022475"/>
    </source>
</evidence>
<keyword evidence="4 6" id="KW-1133">Transmembrane helix</keyword>
<feature type="transmembrane region" description="Helical" evidence="6">
    <location>
        <begin position="74"/>
        <end position="91"/>
    </location>
</feature>
<name>A0A839UMY2_9GAMM</name>
<sequence length="203" mass="21890">MDIGLLALFIPTFFLVSISPGMCMTLALTLGMAVGVRRSLWMMAGELLGVALVAVAAVLGVAALMLNYPTLFTVFRYVGGAYLLWLGWKLWRAPPPDLSAHGNTPQTRWDLALQGFTTAVSNPKGWAFMVALLPPFLRDDLPLWTQMAGLLTVIVVIEFTSLLLYASGGKHLSRFLARAGGANWLNRIAGSLMAIVGVWLAVG</sequence>
<protein>
    <submittedName>
        <fullName evidence="7">Homoserine/homoserine lactone efflux protein</fullName>
    </submittedName>
</protein>
<dbReference type="EMBL" id="JACHXZ010000003">
    <property type="protein sequence ID" value="MBB3169202.1"/>
    <property type="molecule type" value="Genomic_DNA"/>
</dbReference>
<evidence type="ECO:0000256" key="5">
    <source>
        <dbReference type="ARBA" id="ARBA00023136"/>
    </source>
</evidence>
<evidence type="ECO:0000256" key="3">
    <source>
        <dbReference type="ARBA" id="ARBA00022692"/>
    </source>
</evidence>
<evidence type="ECO:0000256" key="1">
    <source>
        <dbReference type="ARBA" id="ARBA00004651"/>
    </source>
</evidence>
<accession>A0A839UMY2</accession>
<dbReference type="PIRSF" id="PIRSF006324">
    <property type="entry name" value="LeuE"/>
    <property type="match status" value="1"/>
</dbReference>
<proteinExistence type="predicted"/>
<dbReference type="InterPro" id="IPR001123">
    <property type="entry name" value="LeuE-type"/>
</dbReference>
<evidence type="ECO:0000313" key="8">
    <source>
        <dbReference type="Proteomes" id="UP000559987"/>
    </source>
</evidence>
<dbReference type="GO" id="GO:0042970">
    <property type="term" value="F:homoserine transmembrane transporter activity"/>
    <property type="evidence" value="ECO:0007669"/>
    <property type="project" value="TreeGrafter"/>
</dbReference>
<feature type="transmembrane region" description="Helical" evidence="6">
    <location>
        <begin position="184"/>
        <end position="202"/>
    </location>
</feature>
<dbReference type="PANTHER" id="PTHR30086">
    <property type="entry name" value="ARGININE EXPORTER PROTEIN ARGO"/>
    <property type="match status" value="1"/>
</dbReference>
<keyword evidence="3 6" id="KW-0812">Transmembrane</keyword>
<evidence type="ECO:0000256" key="4">
    <source>
        <dbReference type="ARBA" id="ARBA00022989"/>
    </source>
</evidence>
<comment type="subcellular location">
    <subcellularLocation>
        <location evidence="1">Cell membrane</location>
        <topology evidence="1">Multi-pass membrane protein</topology>
    </subcellularLocation>
</comment>
<dbReference type="PANTHER" id="PTHR30086:SF5">
    <property type="entry name" value="HOMOGENTISATE EXPORT PROTEIN"/>
    <property type="match status" value="1"/>
</dbReference>
<organism evidence="7 8">
    <name type="scientific">Simiduia aestuariiviva</name>
    <dbReference type="NCBI Taxonomy" id="1510459"/>
    <lineage>
        <taxon>Bacteria</taxon>
        <taxon>Pseudomonadati</taxon>
        <taxon>Pseudomonadota</taxon>
        <taxon>Gammaproteobacteria</taxon>
        <taxon>Cellvibrionales</taxon>
        <taxon>Cellvibrionaceae</taxon>
        <taxon>Simiduia</taxon>
    </lineage>
</organism>
<comment type="caution">
    <text evidence="7">The sequence shown here is derived from an EMBL/GenBank/DDBJ whole genome shotgun (WGS) entry which is preliminary data.</text>
</comment>
<keyword evidence="8" id="KW-1185">Reference proteome</keyword>
<dbReference type="Pfam" id="PF01810">
    <property type="entry name" value="LysE"/>
    <property type="match status" value="1"/>
</dbReference>
<keyword evidence="2" id="KW-1003">Cell membrane</keyword>
<dbReference type="AlphaFoldDB" id="A0A839UMY2"/>
<gene>
    <name evidence="7" type="ORF">FHS30_002410</name>
</gene>
<evidence type="ECO:0000256" key="6">
    <source>
        <dbReference type="SAM" id="Phobius"/>
    </source>
</evidence>
<reference evidence="7 8" key="1">
    <citation type="submission" date="2020-08" db="EMBL/GenBank/DDBJ databases">
        <title>Genomic Encyclopedia of Type Strains, Phase III (KMG-III): the genomes of soil and plant-associated and newly described type strains.</title>
        <authorList>
            <person name="Whitman W."/>
        </authorList>
    </citation>
    <scope>NUCLEOTIDE SEQUENCE [LARGE SCALE GENOMIC DNA]</scope>
    <source>
        <strain evidence="7 8">CECT 8571</strain>
    </source>
</reference>
<feature type="transmembrane region" description="Helical" evidence="6">
    <location>
        <begin position="47"/>
        <end position="67"/>
    </location>
</feature>
<evidence type="ECO:0000313" key="7">
    <source>
        <dbReference type="EMBL" id="MBB3169202.1"/>
    </source>
</evidence>
<dbReference type="RefSeq" id="WP_183910684.1">
    <property type="nucleotide sequence ID" value="NZ_JACHXZ010000003.1"/>
</dbReference>